<comment type="caution">
    <text evidence="1">The sequence shown here is derived from an EMBL/GenBank/DDBJ whole genome shotgun (WGS) entry which is preliminary data.</text>
</comment>
<reference evidence="1" key="2">
    <citation type="submission" date="2020-09" db="EMBL/GenBank/DDBJ databases">
        <authorList>
            <person name="Sun Q."/>
            <person name="Ohkuma M."/>
        </authorList>
    </citation>
    <scope>NUCLEOTIDE SEQUENCE</scope>
    <source>
        <strain evidence="1">JCM 12862</strain>
    </source>
</reference>
<gene>
    <name evidence="1" type="ORF">GCM10007962_02640</name>
</gene>
<name>A0A8J3BFS9_9FLAO</name>
<proteinExistence type="predicted"/>
<protein>
    <recommendedName>
        <fullName evidence="3">DUF4249 domain-containing protein</fullName>
    </recommendedName>
</protein>
<keyword evidence="2" id="KW-1185">Reference proteome</keyword>
<dbReference type="Pfam" id="PF14054">
    <property type="entry name" value="DUF4249"/>
    <property type="match status" value="1"/>
</dbReference>
<dbReference type="EMBL" id="BMNR01000001">
    <property type="protein sequence ID" value="GGK11870.1"/>
    <property type="molecule type" value="Genomic_DNA"/>
</dbReference>
<evidence type="ECO:0000313" key="2">
    <source>
        <dbReference type="Proteomes" id="UP000612329"/>
    </source>
</evidence>
<reference evidence="1" key="1">
    <citation type="journal article" date="2014" name="Int. J. Syst. Evol. Microbiol.">
        <title>Complete genome sequence of Corynebacterium casei LMG S-19264T (=DSM 44701T), isolated from a smear-ripened cheese.</title>
        <authorList>
            <consortium name="US DOE Joint Genome Institute (JGI-PGF)"/>
            <person name="Walter F."/>
            <person name="Albersmeier A."/>
            <person name="Kalinowski J."/>
            <person name="Ruckert C."/>
        </authorList>
    </citation>
    <scope>NUCLEOTIDE SEQUENCE</scope>
    <source>
        <strain evidence="1">JCM 12862</strain>
    </source>
</reference>
<accession>A0A8J3BFS9</accession>
<evidence type="ECO:0000313" key="1">
    <source>
        <dbReference type="EMBL" id="GGK11870.1"/>
    </source>
</evidence>
<organism evidence="1 2">
    <name type="scientific">Yeosuana aromativorans</name>
    <dbReference type="NCBI Taxonomy" id="288019"/>
    <lineage>
        <taxon>Bacteria</taxon>
        <taxon>Pseudomonadati</taxon>
        <taxon>Bacteroidota</taxon>
        <taxon>Flavobacteriia</taxon>
        <taxon>Flavobacteriales</taxon>
        <taxon>Flavobacteriaceae</taxon>
        <taxon>Yeosuana</taxon>
    </lineage>
</organism>
<evidence type="ECO:0008006" key="3">
    <source>
        <dbReference type="Google" id="ProtNLM"/>
    </source>
</evidence>
<sequence length="368" mass="41907">MVTQSFQDALVVEATITNELKHQEIKLSRTYALESENQDLETNANVRIEDSNNNIYNFHETQSGVYLSNEEFQAVEGVSYQLMISTTDGKQYSSNKEYLPPKVDIEKVYTELVTKDGEEGIQVLVDSKAGSGDANFFRYEYEEAYKIVAPAYSPYDMVFSNVTNDGLSYTIDFVLKPEDVSVCYGINNSTNIILTSSNSSTENKVSSFPLRFIPIDDSRIRERYGILVKQYVQSAEAYNFYKVLRDLGTDASVLVDNQPGFVQGNMFSQQDPNEKVIGFFDVSSVAISKRLYFNYQDFELDPPPYFYDCNYLELNTVEPRSASTLYDQVQYGGLKFYSYSNGIYTIVSRNCGDCTAFASKIRPEFWED</sequence>
<dbReference type="AlphaFoldDB" id="A0A8J3BFS9"/>
<dbReference type="InterPro" id="IPR025345">
    <property type="entry name" value="DUF4249"/>
</dbReference>
<dbReference type="Proteomes" id="UP000612329">
    <property type="component" value="Unassembled WGS sequence"/>
</dbReference>